<gene>
    <name evidence="2" type="ORF">CC86DRAFT_365284</name>
</gene>
<feature type="region of interest" description="Disordered" evidence="1">
    <location>
        <begin position="245"/>
        <end position="287"/>
    </location>
</feature>
<evidence type="ECO:0000256" key="1">
    <source>
        <dbReference type="SAM" id="MobiDB-lite"/>
    </source>
</evidence>
<name>A0A6A7AL91_9PLEO</name>
<evidence type="ECO:0000313" key="3">
    <source>
        <dbReference type="Proteomes" id="UP000799424"/>
    </source>
</evidence>
<dbReference type="Proteomes" id="UP000799424">
    <property type="component" value="Unassembled WGS sequence"/>
</dbReference>
<keyword evidence="3" id="KW-1185">Reference proteome</keyword>
<reference evidence="2" key="1">
    <citation type="journal article" date="2020" name="Stud. Mycol.">
        <title>101 Dothideomycetes genomes: a test case for predicting lifestyles and emergence of pathogens.</title>
        <authorList>
            <person name="Haridas S."/>
            <person name="Albert R."/>
            <person name="Binder M."/>
            <person name="Bloem J."/>
            <person name="Labutti K."/>
            <person name="Salamov A."/>
            <person name="Andreopoulos B."/>
            <person name="Baker S."/>
            <person name="Barry K."/>
            <person name="Bills G."/>
            <person name="Bluhm B."/>
            <person name="Cannon C."/>
            <person name="Castanera R."/>
            <person name="Culley D."/>
            <person name="Daum C."/>
            <person name="Ezra D."/>
            <person name="Gonzalez J."/>
            <person name="Henrissat B."/>
            <person name="Kuo A."/>
            <person name="Liang C."/>
            <person name="Lipzen A."/>
            <person name="Lutzoni F."/>
            <person name="Magnuson J."/>
            <person name="Mondo S."/>
            <person name="Nolan M."/>
            <person name="Ohm R."/>
            <person name="Pangilinan J."/>
            <person name="Park H.-J."/>
            <person name="Ramirez L."/>
            <person name="Alfaro M."/>
            <person name="Sun H."/>
            <person name="Tritt A."/>
            <person name="Yoshinaga Y."/>
            <person name="Zwiers L.-H."/>
            <person name="Turgeon B."/>
            <person name="Goodwin S."/>
            <person name="Spatafora J."/>
            <person name="Crous P."/>
            <person name="Grigoriev I."/>
        </authorList>
    </citation>
    <scope>NUCLEOTIDE SEQUENCE</scope>
    <source>
        <strain evidence="2">CBS 113818</strain>
    </source>
</reference>
<organism evidence="2 3">
    <name type="scientific">Ophiobolus disseminans</name>
    <dbReference type="NCBI Taxonomy" id="1469910"/>
    <lineage>
        <taxon>Eukaryota</taxon>
        <taxon>Fungi</taxon>
        <taxon>Dikarya</taxon>
        <taxon>Ascomycota</taxon>
        <taxon>Pezizomycotina</taxon>
        <taxon>Dothideomycetes</taxon>
        <taxon>Pleosporomycetidae</taxon>
        <taxon>Pleosporales</taxon>
        <taxon>Pleosporineae</taxon>
        <taxon>Phaeosphaeriaceae</taxon>
        <taxon>Ophiobolus</taxon>
    </lineage>
</organism>
<feature type="compositionally biased region" description="Basic and acidic residues" evidence="1">
    <location>
        <begin position="245"/>
        <end position="257"/>
    </location>
</feature>
<accession>A0A6A7AL91</accession>
<sequence>MPYDRDIVINCIERHYDLLVRMAYLDPGVILRPPPEGWSDEQLAVDTLQKWKRSDKVIDLLRHMPYLSKNMFTDKYDVYIETEASIYLRNFGWLQDEYVTKSPSHRYGNTYSLMMPFEEDSPAGLIPLTQGNKGTVWMIDTDEGVIWPMGSFIVDRDAPEDQPWRQCAKPRDIQEYFDELYNEISTLITVPVPKTQSGYSWYHELLPYQEEQGELAQRLLKQHGWPGAFRKAEYIDALEKARRDARDEELERREEKVRRRAKRREVAGAVGKTYNLRSKSGRGDSTV</sequence>
<proteinExistence type="predicted"/>
<protein>
    <submittedName>
        <fullName evidence="2">Uncharacterized protein</fullName>
    </submittedName>
</protein>
<dbReference type="AlphaFoldDB" id="A0A6A7AL91"/>
<evidence type="ECO:0000313" key="2">
    <source>
        <dbReference type="EMBL" id="KAF2833365.1"/>
    </source>
</evidence>
<dbReference type="EMBL" id="MU006216">
    <property type="protein sequence ID" value="KAF2833365.1"/>
    <property type="molecule type" value="Genomic_DNA"/>
</dbReference>
<feature type="non-terminal residue" evidence="2">
    <location>
        <position position="287"/>
    </location>
</feature>
<feature type="compositionally biased region" description="Polar residues" evidence="1">
    <location>
        <begin position="275"/>
        <end position="287"/>
    </location>
</feature>
<dbReference type="OrthoDB" id="5343383at2759"/>